<dbReference type="Pfam" id="PF07791">
    <property type="entry name" value="Imm11"/>
    <property type="match status" value="1"/>
</dbReference>
<dbReference type="InterPro" id="IPR012433">
    <property type="entry name" value="Imm11"/>
</dbReference>
<evidence type="ECO:0000313" key="2">
    <source>
        <dbReference type="EMBL" id="MCU9846495.1"/>
    </source>
</evidence>
<gene>
    <name evidence="2" type="ORF">OEZ60_00560</name>
</gene>
<comment type="caution">
    <text evidence="2">The sequence shown here is derived from an EMBL/GenBank/DDBJ whole genome shotgun (WGS) entry which is preliminary data.</text>
</comment>
<dbReference type="RefSeq" id="WP_263332135.1">
    <property type="nucleotide sequence ID" value="NZ_JAOVQO010000001.1"/>
</dbReference>
<dbReference type="EMBL" id="JAOVQO010000001">
    <property type="protein sequence ID" value="MCU9846495.1"/>
    <property type="molecule type" value="Genomic_DNA"/>
</dbReference>
<feature type="domain" description="Immunity MXAN-0049 protein" evidence="1">
    <location>
        <begin position="53"/>
        <end position="188"/>
    </location>
</feature>
<evidence type="ECO:0000313" key="3">
    <source>
        <dbReference type="Proteomes" id="UP001209535"/>
    </source>
</evidence>
<protein>
    <recommendedName>
        <fullName evidence="1">Immunity MXAN-0049 protein domain-containing protein</fullName>
    </recommendedName>
</protein>
<organism evidence="2 3">
    <name type="scientific">Albidovulum salinarum</name>
    <dbReference type="NCBI Taxonomy" id="2984153"/>
    <lineage>
        <taxon>Bacteria</taxon>
        <taxon>Pseudomonadati</taxon>
        <taxon>Pseudomonadota</taxon>
        <taxon>Alphaproteobacteria</taxon>
        <taxon>Rhodobacterales</taxon>
        <taxon>Paracoccaceae</taxon>
        <taxon>Albidovulum</taxon>
    </lineage>
</organism>
<evidence type="ECO:0000259" key="1">
    <source>
        <dbReference type="Pfam" id="PF07791"/>
    </source>
</evidence>
<sequence length="198" mass="22638">MTEEERARIFPQHAGAYISTVSRKFRHEIGTTFDHRVIEPLAPHEFPTELRLERTYGGLGDWLLLDYGVMAVEEGLKALIEELDPGAHRFWPLRITTRKGQDVPGRYHGMVIDRFLEAFRPEETSTKAFEGEDYYSIRGVWSKAKYTSLVMSKAAIGDAHVWRERKLTDPNIFISDALMAAIDAAGMKILPHYQTKTV</sequence>
<reference evidence="2 3" key="1">
    <citation type="submission" date="2022-10" db="EMBL/GenBank/DDBJ databases">
        <title>Defluviimonas sp. nov., isolated from ocean surface sediments.</title>
        <authorList>
            <person name="He W."/>
            <person name="Wang L."/>
            <person name="Zhang D.-F."/>
        </authorList>
    </citation>
    <scope>NUCLEOTIDE SEQUENCE [LARGE SCALE GENOMIC DNA]</scope>
    <source>
        <strain evidence="2 3">WL0024</strain>
    </source>
</reference>
<keyword evidence="3" id="KW-1185">Reference proteome</keyword>
<name>A0ABT2WXU5_9RHOB</name>
<accession>A0ABT2WXU5</accession>
<dbReference type="Proteomes" id="UP001209535">
    <property type="component" value="Unassembled WGS sequence"/>
</dbReference>
<proteinExistence type="predicted"/>